<accession>A0A915L584</accession>
<dbReference type="Proteomes" id="UP000887565">
    <property type="component" value="Unplaced"/>
</dbReference>
<evidence type="ECO:0000313" key="2">
    <source>
        <dbReference type="WBParaSite" id="nRc.2.0.1.t45922-RA"/>
    </source>
</evidence>
<evidence type="ECO:0000313" key="1">
    <source>
        <dbReference type="Proteomes" id="UP000887565"/>
    </source>
</evidence>
<protein>
    <submittedName>
        <fullName evidence="2">BED-type domain-containing protein</fullName>
    </submittedName>
</protein>
<organism evidence="1 2">
    <name type="scientific">Romanomermis culicivorax</name>
    <name type="common">Nematode worm</name>
    <dbReference type="NCBI Taxonomy" id="13658"/>
    <lineage>
        <taxon>Eukaryota</taxon>
        <taxon>Metazoa</taxon>
        <taxon>Ecdysozoa</taxon>
        <taxon>Nematoda</taxon>
        <taxon>Enoplea</taxon>
        <taxon>Dorylaimia</taxon>
        <taxon>Mermithida</taxon>
        <taxon>Mermithoidea</taxon>
        <taxon>Mermithidae</taxon>
        <taxon>Romanomermis</taxon>
    </lineage>
</organism>
<keyword evidence="1" id="KW-1185">Reference proteome</keyword>
<sequence>MLGAQHAQSCARRASLRTAPSMFGEHARRATSRILQPLEYMLRYLMLLSHSYDDLEKELAFYFRFSTILKEIQFYKSGTDAKTMPSNTYSRIWEYFEGQDDDYFVCKACKVNTGKQIAICASKGNAVALNKHLK</sequence>
<dbReference type="AlphaFoldDB" id="A0A915L584"/>
<dbReference type="WBParaSite" id="nRc.2.0.1.t45922-RA">
    <property type="protein sequence ID" value="nRc.2.0.1.t45922-RA"/>
    <property type="gene ID" value="nRc.2.0.1.g45922"/>
</dbReference>
<name>A0A915L584_ROMCU</name>
<reference evidence="2" key="1">
    <citation type="submission" date="2022-11" db="UniProtKB">
        <authorList>
            <consortium name="WormBaseParasite"/>
        </authorList>
    </citation>
    <scope>IDENTIFICATION</scope>
</reference>
<proteinExistence type="predicted"/>